<reference evidence="10" key="1">
    <citation type="submission" date="2017-12" db="EMBL/GenBank/DDBJ databases">
        <title>Improved Draft Genome Sequence of Microcystis aeruginosa NIES-298, a Microcystin-Producing Cyanobacterium from Lake Kasumigaura, Japan.</title>
        <authorList>
            <person name="Yamaguchi H."/>
            <person name="Suzuki S."/>
            <person name="Kawachi M."/>
        </authorList>
    </citation>
    <scope>NUCLEOTIDE SEQUENCE [LARGE SCALE GENOMIC DNA]</scope>
    <source>
        <strain evidence="10">NIES-298</strain>
    </source>
</reference>
<dbReference type="Proteomes" id="UP000236321">
    <property type="component" value="Unassembled WGS sequence"/>
</dbReference>
<dbReference type="GO" id="GO:0016787">
    <property type="term" value="F:hydrolase activity"/>
    <property type="evidence" value="ECO:0007669"/>
    <property type="project" value="UniProtKB-KW"/>
</dbReference>
<feature type="binding site" evidence="8">
    <location>
        <position position="6"/>
    </location>
    <ligand>
        <name>Mg(2+)</name>
        <dbReference type="ChEBI" id="CHEBI:18420"/>
    </ligand>
</feature>
<keyword evidence="5 8" id="KW-0378">Hydrolase</keyword>
<keyword evidence="3 8" id="KW-0540">Nuclease</keyword>
<comment type="cofactor">
    <cofactor evidence="1 8">
        <name>Mg(2+)</name>
        <dbReference type="ChEBI" id="CHEBI:18420"/>
    </cofactor>
</comment>
<evidence type="ECO:0000256" key="7">
    <source>
        <dbReference type="ARBA" id="ARBA00038093"/>
    </source>
</evidence>
<evidence type="ECO:0000256" key="2">
    <source>
        <dbReference type="ARBA" id="ARBA00022649"/>
    </source>
</evidence>
<evidence type="ECO:0000256" key="5">
    <source>
        <dbReference type="ARBA" id="ARBA00022801"/>
    </source>
</evidence>
<dbReference type="InterPro" id="IPR022907">
    <property type="entry name" value="VapC_family"/>
</dbReference>
<evidence type="ECO:0000313" key="10">
    <source>
        <dbReference type="Proteomes" id="UP000236321"/>
    </source>
</evidence>
<proteinExistence type="inferred from homology"/>
<dbReference type="PANTHER" id="PTHR33653">
    <property type="entry name" value="RIBONUCLEASE VAPC2"/>
    <property type="match status" value="1"/>
</dbReference>
<evidence type="ECO:0000313" key="9">
    <source>
        <dbReference type="EMBL" id="GBD53615.1"/>
    </source>
</evidence>
<sequence>MGYLLDTNIVTAILKDNQVVVEKLSEVRLQGNDVFISCITYLETEAGLLAVKATNKLARFQDLCRTDLRVLLLDTMEIVHEAAAICADLRRKGTPIQMADILIAATAISHNLILISDDSDMLRVQRLTVENWLR</sequence>
<evidence type="ECO:0000256" key="3">
    <source>
        <dbReference type="ARBA" id="ARBA00022722"/>
    </source>
</evidence>
<dbReference type="GO" id="GO:0000287">
    <property type="term" value="F:magnesium ion binding"/>
    <property type="evidence" value="ECO:0007669"/>
    <property type="project" value="UniProtKB-UniRule"/>
</dbReference>
<dbReference type="AlphaFoldDB" id="A0A2H6BTW2"/>
<dbReference type="CDD" id="cd18744">
    <property type="entry name" value="PIN_VapC4-5_FitB-like"/>
    <property type="match status" value="1"/>
</dbReference>
<dbReference type="Pfam" id="PF01850">
    <property type="entry name" value="PIN"/>
    <property type="match status" value="1"/>
</dbReference>
<feature type="binding site" evidence="8">
    <location>
        <position position="100"/>
    </location>
    <ligand>
        <name>Mg(2+)</name>
        <dbReference type="ChEBI" id="CHEBI:18420"/>
    </ligand>
</feature>
<name>A0A2H6BTW2_MICAE</name>
<dbReference type="Gene3D" id="3.40.50.1010">
    <property type="entry name" value="5'-nuclease"/>
    <property type="match status" value="1"/>
</dbReference>
<dbReference type="EMBL" id="BEYQ01000008">
    <property type="protein sequence ID" value="GBD53615.1"/>
    <property type="molecule type" value="Genomic_DNA"/>
</dbReference>
<dbReference type="SUPFAM" id="SSF88723">
    <property type="entry name" value="PIN domain-like"/>
    <property type="match status" value="1"/>
</dbReference>
<protein>
    <recommendedName>
        <fullName evidence="8">Ribonuclease VapC</fullName>
        <shortName evidence="8">RNase VapC</shortName>
        <ecNumber evidence="8">3.1.-.-</ecNumber>
    </recommendedName>
    <alternativeName>
        <fullName evidence="8">Toxin VapC</fullName>
    </alternativeName>
</protein>
<evidence type="ECO:0000256" key="4">
    <source>
        <dbReference type="ARBA" id="ARBA00022723"/>
    </source>
</evidence>
<dbReference type="PANTHER" id="PTHR33653:SF1">
    <property type="entry name" value="RIBONUCLEASE VAPC2"/>
    <property type="match status" value="1"/>
</dbReference>
<dbReference type="EC" id="3.1.-.-" evidence="8"/>
<accession>A0A2H6BTW2</accession>
<keyword evidence="8" id="KW-0800">Toxin</keyword>
<comment type="function">
    <text evidence="8">Toxic component of a toxin-antitoxin (TA) system. An RNase.</text>
</comment>
<dbReference type="InterPro" id="IPR050556">
    <property type="entry name" value="Type_II_TA_system_RNase"/>
</dbReference>
<keyword evidence="4 8" id="KW-0479">Metal-binding</keyword>
<keyword evidence="6 8" id="KW-0460">Magnesium</keyword>
<dbReference type="InterPro" id="IPR002716">
    <property type="entry name" value="PIN_dom"/>
</dbReference>
<organism evidence="9 10">
    <name type="scientific">Microcystis aeruginosa NIES-298</name>
    <dbReference type="NCBI Taxonomy" id="449468"/>
    <lineage>
        <taxon>Bacteria</taxon>
        <taxon>Bacillati</taxon>
        <taxon>Cyanobacteriota</taxon>
        <taxon>Cyanophyceae</taxon>
        <taxon>Oscillatoriophycideae</taxon>
        <taxon>Chroococcales</taxon>
        <taxon>Microcystaceae</taxon>
        <taxon>Microcystis</taxon>
    </lineage>
</organism>
<dbReference type="GO" id="GO:0004540">
    <property type="term" value="F:RNA nuclease activity"/>
    <property type="evidence" value="ECO:0007669"/>
    <property type="project" value="InterPro"/>
</dbReference>
<evidence type="ECO:0000256" key="6">
    <source>
        <dbReference type="ARBA" id="ARBA00022842"/>
    </source>
</evidence>
<dbReference type="GO" id="GO:0090729">
    <property type="term" value="F:toxin activity"/>
    <property type="evidence" value="ECO:0007669"/>
    <property type="project" value="UniProtKB-KW"/>
</dbReference>
<comment type="caution">
    <text evidence="9">The sequence shown here is derived from an EMBL/GenBank/DDBJ whole genome shotgun (WGS) entry which is preliminary data.</text>
</comment>
<dbReference type="HAMAP" id="MF_00265">
    <property type="entry name" value="VapC_Nob1"/>
    <property type="match status" value="1"/>
</dbReference>
<evidence type="ECO:0000256" key="1">
    <source>
        <dbReference type="ARBA" id="ARBA00001946"/>
    </source>
</evidence>
<dbReference type="InterPro" id="IPR029060">
    <property type="entry name" value="PIN-like_dom_sf"/>
</dbReference>
<keyword evidence="2 8" id="KW-1277">Toxin-antitoxin system</keyword>
<evidence type="ECO:0000256" key="8">
    <source>
        <dbReference type="HAMAP-Rule" id="MF_00265"/>
    </source>
</evidence>
<comment type="similarity">
    <text evidence="7 8">Belongs to the PINc/VapC protein family.</text>
</comment>
<gene>
    <name evidence="8" type="primary">vapC</name>
    <name evidence="9" type="ORF">BGM30_27080</name>
</gene>
<dbReference type="RefSeq" id="WP_002750899.1">
    <property type="nucleotide sequence ID" value="NZ_BEIU01000017.1"/>
</dbReference>